<evidence type="ECO:0000313" key="1">
    <source>
        <dbReference type="EMBL" id="KAF8431171.1"/>
    </source>
</evidence>
<dbReference type="Proteomes" id="UP001194468">
    <property type="component" value="Unassembled WGS sequence"/>
</dbReference>
<protein>
    <submittedName>
        <fullName evidence="1">Uncharacterized protein</fullName>
    </submittedName>
</protein>
<keyword evidence="2" id="KW-1185">Reference proteome</keyword>
<dbReference type="AlphaFoldDB" id="A0AAD4BHK1"/>
<reference evidence="1" key="1">
    <citation type="submission" date="2019-10" db="EMBL/GenBank/DDBJ databases">
        <authorList>
            <consortium name="DOE Joint Genome Institute"/>
            <person name="Kuo A."/>
            <person name="Miyauchi S."/>
            <person name="Kiss E."/>
            <person name="Drula E."/>
            <person name="Kohler A."/>
            <person name="Sanchez-Garcia M."/>
            <person name="Andreopoulos B."/>
            <person name="Barry K.W."/>
            <person name="Bonito G."/>
            <person name="Buee M."/>
            <person name="Carver A."/>
            <person name="Chen C."/>
            <person name="Cichocki N."/>
            <person name="Clum A."/>
            <person name="Culley D."/>
            <person name="Crous P.W."/>
            <person name="Fauchery L."/>
            <person name="Girlanda M."/>
            <person name="Hayes R."/>
            <person name="Keri Z."/>
            <person name="LaButti K."/>
            <person name="Lipzen A."/>
            <person name="Lombard V."/>
            <person name="Magnuson J."/>
            <person name="Maillard F."/>
            <person name="Morin E."/>
            <person name="Murat C."/>
            <person name="Nolan M."/>
            <person name="Ohm R."/>
            <person name="Pangilinan J."/>
            <person name="Pereira M."/>
            <person name="Perotto S."/>
            <person name="Peter M."/>
            <person name="Riley R."/>
            <person name="Sitrit Y."/>
            <person name="Stielow B."/>
            <person name="Szollosi G."/>
            <person name="Zifcakova L."/>
            <person name="Stursova M."/>
            <person name="Spatafora J.W."/>
            <person name="Tedersoo L."/>
            <person name="Vaario L.-M."/>
            <person name="Yamada A."/>
            <person name="Yan M."/>
            <person name="Wang P."/>
            <person name="Xu J."/>
            <person name="Bruns T."/>
            <person name="Baldrian P."/>
            <person name="Vilgalys R."/>
            <person name="Henrissat B."/>
            <person name="Grigoriev I.V."/>
            <person name="Hibbett D."/>
            <person name="Nagy L.G."/>
            <person name="Martin F.M."/>
        </authorList>
    </citation>
    <scope>NUCLEOTIDE SEQUENCE</scope>
    <source>
        <strain evidence="1">BED1</strain>
    </source>
</reference>
<reference evidence="1" key="2">
    <citation type="journal article" date="2020" name="Nat. Commun.">
        <title>Large-scale genome sequencing of mycorrhizal fungi provides insights into the early evolution of symbiotic traits.</title>
        <authorList>
            <person name="Miyauchi S."/>
            <person name="Kiss E."/>
            <person name="Kuo A."/>
            <person name="Drula E."/>
            <person name="Kohler A."/>
            <person name="Sanchez-Garcia M."/>
            <person name="Morin E."/>
            <person name="Andreopoulos B."/>
            <person name="Barry K.W."/>
            <person name="Bonito G."/>
            <person name="Buee M."/>
            <person name="Carver A."/>
            <person name="Chen C."/>
            <person name="Cichocki N."/>
            <person name="Clum A."/>
            <person name="Culley D."/>
            <person name="Crous P.W."/>
            <person name="Fauchery L."/>
            <person name="Girlanda M."/>
            <person name="Hayes R.D."/>
            <person name="Keri Z."/>
            <person name="LaButti K."/>
            <person name="Lipzen A."/>
            <person name="Lombard V."/>
            <person name="Magnuson J."/>
            <person name="Maillard F."/>
            <person name="Murat C."/>
            <person name="Nolan M."/>
            <person name="Ohm R.A."/>
            <person name="Pangilinan J."/>
            <person name="Pereira M.F."/>
            <person name="Perotto S."/>
            <person name="Peter M."/>
            <person name="Pfister S."/>
            <person name="Riley R."/>
            <person name="Sitrit Y."/>
            <person name="Stielow J.B."/>
            <person name="Szollosi G."/>
            <person name="Zifcakova L."/>
            <person name="Stursova M."/>
            <person name="Spatafora J.W."/>
            <person name="Tedersoo L."/>
            <person name="Vaario L.M."/>
            <person name="Yamada A."/>
            <person name="Yan M."/>
            <person name="Wang P."/>
            <person name="Xu J."/>
            <person name="Bruns T."/>
            <person name="Baldrian P."/>
            <person name="Vilgalys R."/>
            <person name="Dunand C."/>
            <person name="Henrissat B."/>
            <person name="Grigoriev I.V."/>
            <person name="Hibbett D."/>
            <person name="Nagy L.G."/>
            <person name="Martin F.M."/>
        </authorList>
    </citation>
    <scope>NUCLEOTIDE SEQUENCE</scope>
    <source>
        <strain evidence="1">BED1</strain>
    </source>
</reference>
<organism evidence="1 2">
    <name type="scientific">Boletus edulis BED1</name>
    <dbReference type="NCBI Taxonomy" id="1328754"/>
    <lineage>
        <taxon>Eukaryota</taxon>
        <taxon>Fungi</taxon>
        <taxon>Dikarya</taxon>
        <taxon>Basidiomycota</taxon>
        <taxon>Agaricomycotina</taxon>
        <taxon>Agaricomycetes</taxon>
        <taxon>Agaricomycetidae</taxon>
        <taxon>Boletales</taxon>
        <taxon>Boletineae</taxon>
        <taxon>Boletaceae</taxon>
        <taxon>Boletoideae</taxon>
        <taxon>Boletus</taxon>
    </lineage>
</organism>
<gene>
    <name evidence="1" type="ORF">L210DRAFT_3651233</name>
</gene>
<accession>A0AAD4BHK1</accession>
<sequence>MNTDHHSLALFLHPMCRKLAISQAANGRHFEFMVTTALSIAKQWQWGEEDAKALINNLKEYQRCTGVFAGGQADALDWWECLPVTAKQCPLKTMAVILHSVVPHVADVERYFSALGSTQSAKRCNLTVETFEALSKLRSNYSQHLYKMDRMAGKSTHRKHAHMHTQPQRGIDTGLVNNLVKTFTWSPPPVKTGFHWAPPLGVDSDGDDDLLAGPESITDAELIEAFETVNHATVDLDVDSESGQMIDPDLVIDGNEVLEGLIYDFKELEAVTKGSVPIGFVEDISILDRASGGNWKVEDMLASEGLASST</sequence>
<name>A0AAD4BHK1_BOLED</name>
<comment type="caution">
    <text evidence="1">The sequence shown here is derived from an EMBL/GenBank/DDBJ whole genome shotgun (WGS) entry which is preliminary data.</text>
</comment>
<dbReference type="EMBL" id="WHUW01000052">
    <property type="protein sequence ID" value="KAF8431171.1"/>
    <property type="molecule type" value="Genomic_DNA"/>
</dbReference>
<proteinExistence type="predicted"/>
<dbReference type="InterPro" id="IPR012337">
    <property type="entry name" value="RNaseH-like_sf"/>
</dbReference>
<evidence type="ECO:0000313" key="2">
    <source>
        <dbReference type="Proteomes" id="UP001194468"/>
    </source>
</evidence>
<dbReference type="SUPFAM" id="SSF53098">
    <property type="entry name" value="Ribonuclease H-like"/>
    <property type="match status" value="1"/>
</dbReference>